<evidence type="ECO:0000256" key="1">
    <source>
        <dbReference type="SAM" id="Phobius"/>
    </source>
</evidence>
<gene>
    <name evidence="2" type="ORF">KC678_00135</name>
</gene>
<organism evidence="2 3">
    <name type="scientific">Candidatus Dojkabacteria bacterium</name>
    <dbReference type="NCBI Taxonomy" id="2099670"/>
    <lineage>
        <taxon>Bacteria</taxon>
        <taxon>Candidatus Dojkabacteria</taxon>
    </lineage>
</organism>
<dbReference type="AlphaFoldDB" id="A0A955L077"/>
<dbReference type="EMBL" id="JAGQLJ010000002">
    <property type="protein sequence ID" value="MCA9380657.1"/>
    <property type="molecule type" value="Genomic_DNA"/>
</dbReference>
<evidence type="ECO:0000313" key="3">
    <source>
        <dbReference type="Proteomes" id="UP000775877"/>
    </source>
</evidence>
<reference evidence="2" key="1">
    <citation type="submission" date="2020-04" db="EMBL/GenBank/DDBJ databases">
        <authorList>
            <person name="Zhang T."/>
        </authorList>
    </citation>
    <scope>NUCLEOTIDE SEQUENCE</scope>
    <source>
        <strain evidence="2">HKST-UBA13</strain>
    </source>
</reference>
<name>A0A955L077_9BACT</name>
<sequence>MINPKGDDRGKEWIKVTNLDSSTLNTEDVYIYSEGRSEDISNYCPIIQSEEACIIEFQDLFLHNDFGEINLMYDGEVLDEFIYNKEIADNTLIEHISEDWLITNLDDTSLDEQEVDNNFELIFTEIYPSPNAGEVEWLKIYNNLSEDSPLKTITIHRDSCDSDLVTKFTDEIIIANSYYQISDSMLKKNLLNAGGTLVLCDEEIELDKVTYPEIKKGESYYLESGIWKNSGDTTSEENIEANQTSTIKTKEESNIVSTPTTNTNTQQTKLITSSSNIVQPQVLSVNTKEQVDIKYALPNLQKQDLSLADNQPIKLNSGFYINQNLWIILLLISLTILSTLIINNKEFLLYFYQKIKTAIKNYERPVEYFRR</sequence>
<comment type="caution">
    <text evidence="2">The sequence shown here is derived from an EMBL/GenBank/DDBJ whole genome shotgun (WGS) entry which is preliminary data.</text>
</comment>
<reference evidence="2" key="2">
    <citation type="journal article" date="2021" name="Microbiome">
        <title>Successional dynamics and alternative stable states in a saline activated sludge microbial community over 9 years.</title>
        <authorList>
            <person name="Wang Y."/>
            <person name="Ye J."/>
            <person name="Ju F."/>
            <person name="Liu L."/>
            <person name="Boyd J.A."/>
            <person name="Deng Y."/>
            <person name="Parks D.H."/>
            <person name="Jiang X."/>
            <person name="Yin X."/>
            <person name="Woodcroft B.J."/>
            <person name="Tyson G.W."/>
            <person name="Hugenholtz P."/>
            <person name="Polz M.F."/>
            <person name="Zhang T."/>
        </authorList>
    </citation>
    <scope>NUCLEOTIDE SEQUENCE</scope>
    <source>
        <strain evidence="2">HKST-UBA13</strain>
    </source>
</reference>
<keyword evidence="1" id="KW-1133">Transmembrane helix</keyword>
<proteinExistence type="predicted"/>
<evidence type="ECO:0008006" key="4">
    <source>
        <dbReference type="Google" id="ProtNLM"/>
    </source>
</evidence>
<keyword evidence="1" id="KW-0472">Membrane</keyword>
<feature type="transmembrane region" description="Helical" evidence="1">
    <location>
        <begin position="325"/>
        <end position="342"/>
    </location>
</feature>
<dbReference type="Proteomes" id="UP000775877">
    <property type="component" value="Unassembled WGS sequence"/>
</dbReference>
<keyword evidence="1" id="KW-0812">Transmembrane</keyword>
<evidence type="ECO:0000313" key="2">
    <source>
        <dbReference type="EMBL" id="MCA9380657.1"/>
    </source>
</evidence>
<protein>
    <recommendedName>
        <fullName evidence="4">Lamin tail domain-containing protein</fullName>
    </recommendedName>
</protein>
<accession>A0A955L077</accession>